<keyword evidence="2" id="KW-0812">Transmembrane</keyword>
<keyword evidence="5" id="KW-0807">Transducer</keyword>
<protein>
    <submittedName>
        <fullName evidence="7">Type IV pili methyl-accepting chemotaxis transducer N-terminal domain-containing protein</fullName>
    </submittedName>
</protein>
<keyword evidence="3" id="KW-1133">Transmembrane helix</keyword>
<evidence type="ECO:0000256" key="3">
    <source>
        <dbReference type="ARBA" id="ARBA00022989"/>
    </source>
</evidence>
<evidence type="ECO:0000259" key="6">
    <source>
        <dbReference type="PROSITE" id="PS50111"/>
    </source>
</evidence>
<keyword evidence="4" id="KW-0472">Membrane</keyword>
<dbReference type="InterPro" id="IPR029095">
    <property type="entry name" value="NarX-like_N"/>
</dbReference>
<organism evidence="7 8">
    <name type="scientific">Hydrogenophaga defluvii</name>
    <dbReference type="NCBI Taxonomy" id="249410"/>
    <lineage>
        <taxon>Bacteria</taxon>
        <taxon>Pseudomonadati</taxon>
        <taxon>Pseudomonadota</taxon>
        <taxon>Betaproteobacteria</taxon>
        <taxon>Burkholderiales</taxon>
        <taxon>Comamonadaceae</taxon>
        <taxon>Hydrogenophaga</taxon>
    </lineage>
</organism>
<proteinExistence type="predicted"/>
<feature type="domain" description="Methyl-accepting transducer" evidence="6">
    <location>
        <begin position="142"/>
        <end position="206"/>
    </location>
</feature>
<comment type="caution">
    <text evidence="7">The sequence shown here is derived from an EMBL/GenBank/DDBJ whole genome shotgun (WGS) entry which is preliminary data.</text>
</comment>
<evidence type="ECO:0000313" key="8">
    <source>
        <dbReference type="Proteomes" id="UP001596457"/>
    </source>
</evidence>
<dbReference type="Pfam" id="PF13675">
    <property type="entry name" value="PilJ"/>
    <property type="match status" value="1"/>
</dbReference>
<keyword evidence="8" id="KW-1185">Reference proteome</keyword>
<evidence type="ECO:0000256" key="2">
    <source>
        <dbReference type="ARBA" id="ARBA00022692"/>
    </source>
</evidence>
<accession>A0ABW2SJ65</accession>
<name>A0ABW2SJ65_9BURK</name>
<dbReference type="SUPFAM" id="SSF58104">
    <property type="entry name" value="Methyl-accepting chemotaxis protein (MCP) signaling domain"/>
    <property type="match status" value="1"/>
</dbReference>
<dbReference type="Gene3D" id="1.10.287.950">
    <property type="entry name" value="Methyl-accepting chemotaxis protein"/>
    <property type="match status" value="1"/>
</dbReference>
<reference evidence="8" key="1">
    <citation type="journal article" date="2019" name="Int. J. Syst. Evol. Microbiol.">
        <title>The Global Catalogue of Microorganisms (GCM) 10K type strain sequencing project: providing services to taxonomists for standard genome sequencing and annotation.</title>
        <authorList>
            <consortium name="The Broad Institute Genomics Platform"/>
            <consortium name="The Broad Institute Genome Sequencing Center for Infectious Disease"/>
            <person name="Wu L."/>
            <person name="Ma J."/>
        </authorList>
    </citation>
    <scope>NUCLEOTIDE SEQUENCE [LARGE SCALE GENOMIC DNA]</scope>
    <source>
        <strain evidence="8">CCUG 53903</strain>
    </source>
</reference>
<evidence type="ECO:0000256" key="1">
    <source>
        <dbReference type="ARBA" id="ARBA00004141"/>
    </source>
</evidence>
<evidence type="ECO:0000313" key="7">
    <source>
        <dbReference type="EMBL" id="MFC7462980.1"/>
    </source>
</evidence>
<dbReference type="InterPro" id="IPR004089">
    <property type="entry name" value="MCPsignal_dom"/>
</dbReference>
<dbReference type="PROSITE" id="PS50111">
    <property type="entry name" value="CHEMOTAXIS_TRANSDUC_2"/>
    <property type="match status" value="1"/>
</dbReference>
<dbReference type="PRINTS" id="PR00260">
    <property type="entry name" value="CHEMTRNSDUCR"/>
</dbReference>
<dbReference type="Proteomes" id="UP001596457">
    <property type="component" value="Unassembled WGS sequence"/>
</dbReference>
<evidence type="ECO:0000256" key="4">
    <source>
        <dbReference type="ARBA" id="ARBA00023136"/>
    </source>
</evidence>
<dbReference type="InterPro" id="IPR004090">
    <property type="entry name" value="Chemotax_Me-accpt_rcpt"/>
</dbReference>
<dbReference type="EMBL" id="JBHTBZ010000089">
    <property type="protein sequence ID" value="MFC7462980.1"/>
    <property type="molecule type" value="Genomic_DNA"/>
</dbReference>
<evidence type="ECO:0000256" key="5">
    <source>
        <dbReference type="PROSITE-ProRule" id="PRU00284"/>
    </source>
</evidence>
<gene>
    <name evidence="7" type="ORF">ACFQU0_21390</name>
</gene>
<comment type="subcellular location">
    <subcellularLocation>
        <location evidence="1">Membrane</location>
        <topology evidence="1">Multi-pass membrane protein</topology>
    </subcellularLocation>
</comment>
<dbReference type="RefSeq" id="WP_382204230.1">
    <property type="nucleotide sequence ID" value="NZ_JBHTBZ010000089.1"/>
</dbReference>
<sequence>MTHLPATNDISLVNLAARQRMLSQRLALQILLAAQGRDGMEQAAQATLKLFADSQAQLLNTLGRLPATDAAALQAVYQGPGGVQRLIDSFITQAKDALAPGPLQARALAWLVDHIDEVLTALNTATTAFDQISTRKEASLMKELRGIVGDIQSVAREAKVVSFNAQVIAARAGSVGREFAVVASTLSTISTEVDTLARKGMALATR</sequence>